<dbReference type="InterPro" id="IPR050800">
    <property type="entry name" value="ARTD/PARP"/>
</dbReference>
<evidence type="ECO:0000256" key="2">
    <source>
        <dbReference type="ARBA" id="ARBA00022679"/>
    </source>
</evidence>
<sequence length="194" mass="22180">MKQGLMLTQPVTKRKWRRESRRHQVPRRPKKAKSEDEANGGKSIGDVAMEFDKFCKATIEYLSIEQMREILEANNLNASGSDDAVIPQCQDILFYGPLDECSICGGTLKRTGTKYYCKGNYSEWSTCTFNTKDPPRKGEPIKIPESVHKSPVGNMIKNRRQHSKKDAGPTDKPFAGMQYWKSKIERYGESFKFC</sequence>
<evidence type="ECO:0000256" key="4">
    <source>
        <dbReference type="SAM" id="MobiDB-lite"/>
    </source>
</evidence>
<name>A0A2R6PEQ2_ACTCC</name>
<accession>A0A2R6PEQ2</accession>
<dbReference type="PROSITE" id="PS52007">
    <property type="entry name" value="PADR1"/>
    <property type="match status" value="1"/>
</dbReference>
<dbReference type="EMBL" id="NKQK01000026">
    <property type="protein sequence ID" value="PSR89864.1"/>
    <property type="molecule type" value="Genomic_DNA"/>
</dbReference>
<dbReference type="InterPro" id="IPR049296">
    <property type="entry name" value="PARP1-like_PADR1_N"/>
</dbReference>
<evidence type="ECO:0000259" key="5">
    <source>
        <dbReference type="Pfam" id="PF08063"/>
    </source>
</evidence>
<dbReference type="STRING" id="1590841.A0A2R6PEQ2"/>
<dbReference type="GO" id="GO:0005730">
    <property type="term" value="C:nucleolus"/>
    <property type="evidence" value="ECO:0007669"/>
    <property type="project" value="TreeGrafter"/>
</dbReference>
<evidence type="ECO:0000256" key="3">
    <source>
        <dbReference type="ARBA" id="ARBA00023027"/>
    </source>
</evidence>
<dbReference type="Gramene" id="PSR89864">
    <property type="protein sequence ID" value="PSR89864"/>
    <property type="gene ID" value="CEY00_Acc30059"/>
</dbReference>
<dbReference type="InterPro" id="IPR012982">
    <property type="entry name" value="PARP1-like_PADR1_Zn_ribbon"/>
</dbReference>
<feature type="region of interest" description="Disordered" evidence="4">
    <location>
        <begin position="1"/>
        <end position="42"/>
    </location>
</feature>
<dbReference type="SMART" id="SM01335">
    <property type="entry name" value="PADR1"/>
    <property type="match status" value="1"/>
</dbReference>
<dbReference type="GO" id="GO:0006302">
    <property type="term" value="P:double-strand break repair"/>
    <property type="evidence" value="ECO:0007669"/>
    <property type="project" value="TreeGrafter"/>
</dbReference>
<dbReference type="Gene3D" id="3.90.640.80">
    <property type="match status" value="1"/>
</dbReference>
<dbReference type="Pfam" id="PF21728">
    <property type="entry name" value="PADR1_N"/>
    <property type="match status" value="1"/>
</dbReference>
<feature type="compositionally biased region" description="Basic residues" evidence="4">
    <location>
        <begin position="12"/>
        <end position="31"/>
    </location>
</feature>
<reference evidence="7 8" key="1">
    <citation type="submission" date="2017-07" db="EMBL/GenBank/DDBJ databases">
        <title>An improved, manually edited Actinidia chinensis var. chinensis (kiwifruit) genome highlights the challenges associated with draft genomes and gene prediction in plants.</title>
        <authorList>
            <person name="Pilkington S."/>
            <person name="Crowhurst R."/>
            <person name="Hilario E."/>
            <person name="Nardozza S."/>
            <person name="Fraser L."/>
            <person name="Peng Y."/>
            <person name="Gunaseelan K."/>
            <person name="Simpson R."/>
            <person name="Tahir J."/>
            <person name="Deroles S."/>
            <person name="Templeton K."/>
            <person name="Luo Z."/>
            <person name="Davy M."/>
            <person name="Cheng C."/>
            <person name="Mcneilage M."/>
            <person name="Scaglione D."/>
            <person name="Liu Y."/>
            <person name="Zhang Q."/>
            <person name="Datson P."/>
            <person name="De Silva N."/>
            <person name="Gardiner S."/>
            <person name="Bassett H."/>
            <person name="Chagne D."/>
            <person name="Mccallum J."/>
            <person name="Dzierzon H."/>
            <person name="Deng C."/>
            <person name="Wang Y.-Y."/>
            <person name="Barron N."/>
            <person name="Manako K."/>
            <person name="Bowen J."/>
            <person name="Foster T."/>
            <person name="Erridge Z."/>
            <person name="Tiffin H."/>
            <person name="Waite C."/>
            <person name="Davies K."/>
            <person name="Grierson E."/>
            <person name="Laing W."/>
            <person name="Kirk R."/>
            <person name="Chen X."/>
            <person name="Wood M."/>
            <person name="Montefiori M."/>
            <person name="Brummell D."/>
            <person name="Schwinn K."/>
            <person name="Catanach A."/>
            <person name="Fullerton C."/>
            <person name="Li D."/>
            <person name="Meiyalaghan S."/>
            <person name="Nieuwenhuizen N."/>
            <person name="Read N."/>
            <person name="Prakash R."/>
            <person name="Hunter D."/>
            <person name="Zhang H."/>
            <person name="Mckenzie M."/>
            <person name="Knabel M."/>
            <person name="Harris A."/>
            <person name="Allan A."/>
            <person name="Chen A."/>
            <person name="Janssen B."/>
            <person name="Plunkett B."/>
            <person name="Dwamena C."/>
            <person name="Voogd C."/>
            <person name="Leif D."/>
            <person name="Lafferty D."/>
            <person name="Souleyre E."/>
            <person name="Varkonyi-Gasic E."/>
            <person name="Gambi F."/>
            <person name="Hanley J."/>
            <person name="Yao J.-L."/>
            <person name="Cheung J."/>
            <person name="David K."/>
            <person name="Warren B."/>
            <person name="Marsh K."/>
            <person name="Snowden K."/>
            <person name="Lin-Wang K."/>
            <person name="Brian L."/>
            <person name="Martinez-Sanchez M."/>
            <person name="Wang M."/>
            <person name="Ileperuma N."/>
            <person name="Macnee N."/>
            <person name="Campin R."/>
            <person name="Mcatee P."/>
            <person name="Drummond R."/>
            <person name="Espley R."/>
            <person name="Ireland H."/>
            <person name="Wu R."/>
            <person name="Atkinson R."/>
            <person name="Karunairetnam S."/>
            <person name="Bulley S."/>
            <person name="Chunkath S."/>
            <person name="Hanley Z."/>
            <person name="Storey R."/>
            <person name="Thrimawithana A."/>
            <person name="Thomson S."/>
            <person name="David C."/>
            <person name="Testolin R."/>
        </authorList>
    </citation>
    <scope>NUCLEOTIDE SEQUENCE [LARGE SCALE GENOMIC DNA]</scope>
    <source>
        <strain evidence="8">cv. Red5</strain>
        <tissue evidence="7">Young leaf</tissue>
    </source>
</reference>
<feature type="domain" description="PARP1-like PADR1" evidence="6">
    <location>
        <begin position="38"/>
        <end position="96"/>
    </location>
</feature>
<keyword evidence="3" id="KW-0520">NAD</keyword>
<evidence type="ECO:0000259" key="6">
    <source>
        <dbReference type="Pfam" id="PF21728"/>
    </source>
</evidence>
<dbReference type="PANTHER" id="PTHR10459:SF106">
    <property type="entry name" value="PROTEIN ADP-RIBOSYLTRANSFERASE PARP3"/>
    <property type="match status" value="1"/>
</dbReference>
<organism evidence="7 8">
    <name type="scientific">Actinidia chinensis var. chinensis</name>
    <name type="common">Chinese soft-hair kiwi</name>
    <dbReference type="NCBI Taxonomy" id="1590841"/>
    <lineage>
        <taxon>Eukaryota</taxon>
        <taxon>Viridiplantae</taxon>
        <taxon>Streptophyta</taxon>
        <taxon>Embryophyta</taxon>
        <taxon>Tracheophyta</taxon>
        <taxon>Spermatophyta</taxon>
        <taxon>Magnoliopsida</taxon>
        <taxon>eudicotyledons</taxon>
        <taxon>Gunneridae</taxon>
        <taxon>Pentapetalae</taxon>
        <taxon>asterids</taxon>
        <taxon>Ericales</taxon>
        <taxon>Actinidiaceae</taxon>
        <taxon>Actinidia</taxon>
    </lineage>
</organism>
<keyword evidence="1" id="KW-0328">Glycosyltransferase</keyword>
<evidence type="ECO:0000313" key="7">
    <source>
        <dbReference type="EMBL" id="PSR89864.1"/>
    </source>
</evidence>
<dbReference type="GO" id="GO:0003950">
    <property type="term" value="F:NAD+ poly-ADP-ribosyltransferase activity"/>
    <property type="evidence" value="ECO:0007669"/>
    <property type="project" value="TreeGrafter"/>
</dbReference>
<dbReference type="OrthoDB" id="1731146at2759"/>
<keyword evidence="2" id="KW-0808">Transferase</keyword>
<dbReference type="Proteomes" id="UP000241394">
    <property type="component" value="Chromosome LG26"/>
</dbReference>
<protein>
    <submittedName>
        <fullName evidence="7">Poly [ADP-ribose] polymerase</fullName>
    </submittedName>
</protein>
<evidence type="ECO:0000256" key="1">
    <source>
        <dbReference type="ARBA" id="ARBA00022676"/>
    </source>
</evidence>
<dbReference type="GO" id="GO:0008270">
    <property type="term" value="F:zinc ion binding"/>
    <property type="evidence" value="ECO:0007669"/>
    <property type="project" value="InterPro"/>
</dbReference>
<evidence type="ECO:0000313" key="8">
    <source>
        <dbReference type="Proteomes" id="UP000241394"/>
    </source>
</evidence>
<dbReference type="InParanoid" id="A0A2R6PEQ2"/>
<comment type="caution">
    <text evidence="7">The sequence shown here is derived from an EMBL/GenBank/DDBJ whole genome shotgun (WGS) entry which is preliminary data.</text>
</comment>
<gene>
    <name evidence="7" type="ORF">CEY00_Acc30059</name>
</gene>
<dbReference type="AlphaFoldDB" id="A0A2R6PEQ2"/>
<dbReference type="Pfam" id="PF08063">
    <property type="entry name" value="Zn_ribbon_PADR1"/>
    <property type="match status" value="1"/>
</dbReference>
<dbReference type="GO" id="GO:0070212">
    <property type="term" value="P:protein poly-ADP-ribosylation"/>
    <property type="evidence" value="ECO:0007669"/>
    <property type="project" value="TreeGrafter"/>
</dbReference>
<dbReference type="PANTHER" id="PTHR10459">
    <property type="entry name" value="DNA LIGASE"/>
    <property type="match status" value="1"/>
</dbReference>
<keyword evidence="8" id="KW-1185">Reference proteome</keyword>
<reference evidence="8" key="2">
    <citation type="journal article" date="2018" name="BMC Genomics">
        <title>A manually annotated Actinidia chinensis var. chinensis (kiwifruit) genome highlights the challenges associated with draft genomes and gene prediction in plants.</title>
        <authorList>
            <person name="Pilkington S.M."/>
            <person name="Crowhurst R."/>
            <person name="Hilario E."/>
            <person name="Nardozza S."/>
            <person name="Fraser L."/>
            <person name="Peng Y."/>
            <person name="Gunaseelan K."/>
            <person name="Simpson R."/>
            <person name="Tahir J."/>
            <person name="Deroles S.C."/>
            <person name="Templeton K."/>
            <person name="Luo Z."/>
            <person name="Davy M."/>
            <person name="Cheng C."/>
            <person name="McNeilage M."/>
            <person name="Scaglione D."/>
            <person name="Liu Y."/>
            <person name="Zhang Q."/>
            <person name="Datson P."/>
            <person name="De Silva N."/>
            <person name="Gardiner S.E."/>
            <person name="Bassett H."/>
            <person name="Chagne D."/>
            <person name="McCallum J."/>
            <person name="Dzierzon H."/>
            <person name="Deng C."/>
            <person name="Wang Y.Y."/>
            <person name="Barron L."/>
            <person name="Manako K."/>
            <person name="Bowen J."/>
            <person name="Foster T.M."/>
            <person name="Erridge Z.A."/>
            <person name="Tiffin H."/>
            <person name="Waite C.N."/>
            <person name="Davies K.M."/>
            <person name="Grierson E.P."/>
            <person name="Laing W.A."/>
            <person name="Kirk R."/>
            <person name="Chen X."/>
            <person name="Wood M."/>
            <person name="Montefiori M."/>
            <person name="Brummell D.A."/>
            <person name="Schwinn K.E."/>
            <person name="Catanach A."/>
            <person name="Fullerton C."/>
            <person name="Li D."/>
            <person name="Meiyalaghan S."/>
            <person name="Nieuwenhuizen N."/>
            <person name="Read N."/>
            <person name="Prakash R."/>
            <person name="Hunter D."/>
            <person name="Zhang H."/>
            <person name="McKenzie M."/>
            <person name="Knabel M."/>
            <person name="Harris A."/>
            <person name="Allan A.C."/>
            <person name="Gleave A."/>
            <person name="Chen A."/>
            <person name="Janssen B.J."/>
            <person name="Plunkett B."/>
            <person name="Ampomah-Dwamena C."/>
            <person name="Voogd C."/>
            <person name="Leif D."/>
            <person name="Lafferty D."/>
            <person name="Souleyre E.J.F."/>
            <person name="Varkonyi-Gasic E."/>
            <person name="Gambi F."/>
            <person name="Hanley J."/>
            <person name="Yao J.L."/>
            <person name="Cheung J."/>
            <person name="David K.M."/>
            <person name="Warren B."/>
            <person name="Marsh K."/>
            <person name="Snowden K.C."/>
            <person name="Lin-Wang K."/>
            <person name="Brian L."/>
            <person name="Martinez-Sanchez M."/>
            <person name="Wang M."/>
            <person name="Ileperuma N."/>
            <person name="Macnee N."/>
            <person name="Campin R."/>
            <person name="McAtee P."/>
            <person name="Drummond R.S.M."/>
            <person name="Espley R.V."/>
            <person name="Ireland H.S."/>
            <person name="Wu R."/>
            <person name="Atkinson R.G."/>
            <person name="Karunairetnam S."/>
            <person name="Bulley S."/>
            <person name="Chunkath S."/>
            <person name="Hanley Z."/>
            <person name="Storey R."/>
            <person name="Thrimawithana A.H."/>
            <person name="Thomson S."/>
            <person name="David C."/>
            <person name="Testolin R."/>
            <person name="Huang H."/>
            <person name="Hellens R.P."/>
            <person name="Schaffer R.J."/>
        </authorList>
    </citation>
    <scope>NUCLEOTIDE SEQUENCE [LARGE SCALE GENOMIC DNA]</scope>
    <source>
        <strain evidence="8">cv. Red5</strain>
    </source>
</reference>
<feature type="domain" description="PARP1-like PADR1" evidence="5">
    <location>
        <begin position="98"/>
        <end position="137"/>
    </location>
</feature>
<dbReference type="GO" id="GO:1990404">
    <property type="term" value="F:NAD+-protein mono-ADP-ribosyltransferase activity"/>
    <property type="evidence" value="ECO:0007669"/>
    <property type="project" value="TreeGrafter"/>
</dbReference>
<proteinExistence type="predicted"/>